<protein>
    <submittedName>
        <fullName evidence="1">Uncharacterized protein</fullName>
    </submittedName>
</protein>
<keyword evidence="2" id="KW-1185">Reference proteome</keyword>
<sequence length="170" mass="18998">MWWWAVLVVTEVWYLNPPAELGYREDIVMRSVNVEQTKAMEQSFQNEELHQKIRDAVLERDKQLEAALAAAEAMQKHLHLPRRPRRMITARKLKRQVARLAAREVESTSFFPLPSAYSSCSLTRGRAVALHARTMRVLSDLPSTAGSTGLDAAQPVAKSAVALHVLGPSG</sequence>
<dbReference type="EMBL" id="KV425903">
    <property type="protein sequence ID" value="KZW00116.1"/>
    <property type="molecule type" value="Genomic_DNA"/>
</dbReference>
<gene>
    <name evidence="1" type="ORF">EXIGLDRAFT_696720</name>
</gene>
<organism evidence="1 2">
    <name type="scientific">Exidia glandulosa HHB12029</name>
    <dbReference type="NCBI Taxonomy" id="1314781"/>
    <lineage>
        <taxon>Eukaryota</taxon>
        <taxon>Fungi</taxon>
        <taxon>Dikarya</taxon>
        <taxon>Basidiomycota</taxon>
        <taxon>Agaricomycotina</taxon>
        <taxon>Agaricomycetes</taxon>
        <taxon>Auriculariales</taxon>
        <taxon>Exidiaceae</taxon>
        <taxon>Exidia</taxon>
    </lineage>
</organism>
<reference evidence="1 2" key="1">
    <citation type="journal article" date="2016" name="Mol. Biol. Evol.">
        <title>Comparative Genomics of Early-Diverging Mushroom-Forming Fungi Provides Insights into the Origins of Lignocellulose Decay Capabilities.</title>
        <authorList>
            <person name="Nagy L.G."/>
            <person name="Riley R."/>
            <person name="Tritt A."/>
            <person name="Adam C."/>
            <person name="Daum C."/>
            <person name="Floudas D."/>
            <person name="Sun H."/>
            <person name="Yadav J.S."/>
            <person name="Pangilinan J."/>
            <person name="Larsson K.H."/>
            <person name="Matsuura K."/>
            <person name="Barry K."/>
            <person name="Labutti K."/>
            <person name="Kuo R."/>
            <person name="Ohm R.A."/>
            <person name="Bhattacharya S.S."/>
            <person name="Shirouzu T."/>
            <person name="Yoshinaga Y."/>
            <person name="Martin F.M."/>
            <person name="Grigoriev I.V."/>
            <person name="Hibbett D.S."/>
        </authorList>
    </citation>
    <scope>NUCLEOTIDE SEQUENCE [LARGE SCALE GENOMIC DNA]</scope>
    <source>
        <strain evidence="1 2">HHB12029</strain>
    </source>
</reference>
<dbReference type="AlphaFoldDB" id="A0A165N2I9"/>
<proteinExistence type="predicted"/>
<evidence type="ECO:0000313" key="2">
    <source>
        <dbReference type="Proteomes" id="UP000077266"/>
    </source>
</evidence>
<dbReference type="Proteomes" id="UP000077266">
    <property type="component" value="Unassembled WGS sequence"/>
</dbReference>
<evidence type="ECO:0000313" key="1">
    <source>
        <dbReference type="EMBL" id="KZW00116.1"/>
    </source>
</evidence>
<dbReference type="InParanoid" id="A0A165N2I9"/>
<accession>A0A165N2I9</accession>
<name>A0A165N2I9_EXIGL</name>